<name>A0ABU0ZT95_9ACTN</name>
<proteinExistence type="predicted"/>
<dbReference type="RefSeq" id="WP_308717462.1">
    <property type="nucleotide sequence ID" value="NZ_JAVHUY010000053.1"/>
</dbReference>
<dbReference type="InterPro" id="IPR045677">
    <property type="entry name" value="DUF6197"/>
</dbReference>
<dbReference type="Pfam" id="PF19698">
    <property type="entry name" value="DUF6197"/>
    <property type="match status" value="1"/>
</dbReference>
<dbReference type="Proteomes" id="UP001230908">
    <property type="component" value="Unassembled WGS sequence"/>
</dbReference>
<keyword evidence="2" id="KW-1185">Reference proteome</keyword>
<sequence>MQPTQNLVTEPVITPADTLRGAALYLIRHGWHQRDLFDLTNPEVAFPPACGLGGIRMATIGRAEVTADLVTDEAVANFDQAVMAFADHLFTDYGQPDPTASAGADDMPWPEQIVADWNDAYDRNVSQVVAALQGAAYQWDNRHGRLACCGQPQPDETPTSACSRCQYLHGDTEPCWFDACTNCGGPYTFGPSTSDLCGTCAHATGFDGGAA</sequence>
<comment type="caution">
    <text evidence="1">The sequence shown here is derived from an EMBL/GenBank/DDBJ whole genome shotgun (WGS) entry which is preliminary data.</text>
</comment>
<reference evidence="1 2" key="1">
    <citation type="submission" date="2023-08" db="EMBL/GenBank/DDBJ databases">
        <title>Phytohabitans sansha sp. nov., isolated from marine sediment.</title>
        <authorList>
            <person name="Zhao Y."/>
            <person name="Yi K."/>
        </authorList>
    </citation>
    <scope>NUCLEOTIDE SEQUENCE [LARGE SCALE GENOMIC DNA]</scope>
    <source>
        <strain evidence="1 2">ZYX-F-186</strain>
    </source>
</reference>
<dbReference type="EMBL" id="JAVHUY010000053">
    <property type="protein sequence ID" value="MDQ7910212.1"/>
    <property type="molecule type" value="Genomic_DNA"/>
</dbReference>
<accession>A0ABU0ZT95</accession>
<protein>
    <submittedName>
        <fullName evidence="1">Uncharacterized protein</fullName>
    </submittedName>
</protein>
<evidence type="ECO:0000313" key="2">
    <source>
        <dbReference type="Proteomes" id="UP001230908"/>
    </source>
</evidence>
<organism evidence="1 2">
    <name type="scientific">Phytohabitans maris</name>
    <dbReference type="NCBI Taxonomy" id="3071409"/>
    <lineage>
        <taxon>Bacteria</taxon>
        <taxon>Bacillati</taxon>
        <taxon>Actinomycetota</taxon>
        <taxon>Actinomycetes</taxon>
        <taxon>Micromonosporales</taxon>
        <taxon>Micromonosporaceae</taxon>
    </lineage>
</organism>
<gene>
    <name evidence="1" type="ORF">RB614_37525</name>
</gene>
<evidence type="ECO:0000313" key="1">
    <source>
        <dbReference type="EMBL" id="MDQ7910212.1"/>
    </source>
</evidence>